<evidence type="ECO:0000256" key="1">
    <source>
        <dbReference type="SAM" id="MobiDB-lite"/>
    </source>
</evidence>
<keyword evidence="3" id="KW-1185">Reference proteome</keyword>
<gene>
    <name evidence="2" type="ORF">TOPH_06531</name>
</gene>
<protein>
    <submittedName>
        <fullName evidence="2">Uncharacterized protein</fullName>
    </submittedName>
</protein>
<dbReference type="Proteomes" id="UP000036947">
    <property type="component" value="Unassembled WGS sequence"/>
</dbReference>
<name>A0A0L0N469_TOLOC</name>
<evidence type="ECO:0000313" key="3">
    <source>
        <dbReference type="Proteomes" id="UP000036947"/>
    </source>
</evidence>
<dbReference type="STRING" id="1163406.A0A0L0N469"/>
<sequence>MPIVNHVVLASGAVVAVSVAVAAAMAMYESPELRRYADDIRRRIAVALHSIGDGINPPHREPRFNRPEDAEGFMQSRRADGAQPGVDADEETRRRQREELLYWNKVLLEKKEKEQGGLPALPDVPRPTGVARGTSFDDFLRQDESAEHGAFVFNTGADVRDSQAGLRHRGQGARGLATSLYANPFADEHHIDNDEVAEMGASYIAPDKDEGMSDIYSATTRDQDDIRGATLEPSPALIDVVSNPAQLRTQSQASATLERELGEDEYMSAGQDDRHEAYDSIQAWAHDSSRNFYSPLPVTPVAPVSEPELISDGELTPTDSMSLAGSGEDISSEAQSSRAGETGRPFDVMSESEGMLTPASWSEVGSVISENDAHAHGPMHA</sequence>
<proteinExistence type="predicted"/>
<comment type="caution">
    <text evidence="2">The sequence shown here is derived from an EMBL/GenBank/DDBJ whole genome shotgun (WGS) entry which is preliminary data.</text>
</comment>
<organism evidence="2 3">
    <name type="scientific">Tolypocladium ophioglossoides (strain CBS 100239)</name>
    <name type="common">Snaketongue truffleclub</name>
    <name type="synonym">Elaphocordyceps ophioglossoides</name>
    <dbReference type="NCBI Taxonomy" id="1163406"/>
    <lineage>
        <taxon>Eukaryota</taxon>
        <taxon>Fungi</taxon>
        <taxon>Dikarya</taxon>
        <taxon>Ascomycota</taxon>
        <taxon>Pezizomycotina</taxon>
        <taxon>Sordariomycetes</taxon>
        <taxon>Hypocreomycetidae</taxon>
        <taxon>Hypocreales</taxon>
        <taxon>Ophiocordycipitaceae</taxon>
        <taxon>Tolypocladium</taxon>
    </lineage>
</organism>
<reference evidence="2 3" key="1">
    <citation type="journal article" date="2015" name="BMC Genomics">
        <title>The genome of the truffle-parasite Tolypocladium ophioglossoides and the evolution of antifungal peptaibiotics.</title>
        <authorList>
            <person name="Quandt C.A."/>
            <person name="Bushley K.E."/>
            <person name="Spatafora J.W."/>
        </authorList>
    </citation>
    <scope>NUCLEOTIDE SEQUENCE [LARGE SCALE GENOMIC DNA]</scope>
    <source>
        <strain evidence="2 3">CBS 100239</strain>
    </source>
</reference>
<dbReference type="OrthoDB" id="3926760at2759"/>
<dbReference type="AlphaFoldDB" id="A0A0L0N469"/>
<accession>A0A0L0N469</accession>
<feature type="region of interest" description="Disordered" evidence="1">
    <location>
        <begin position="309"/>
        <end position="381"/>
    </location>
</feature>
<dbReference type="EMBL" id="LFRF01000023">
    <property type="protein sequence ID" value="KND88826.1"/>
    <property type="molecule type" value="Genomic_DNA"/>
</dbReference>
<evidence type="ECO:0000313" key="2">
    <source>
        <dbReference type="EMBL" id="KND88826.1"/>
    </source>
</evidence>